<sequence length="214" mass="24385">MCVCVCVCVCVFVCMCVCVCVGGWVLHILHTVTSETCCRLKLFPVREKFYFIFKEVCVREREREREMAEQQSVLFMELVEVDVSFLKSKRGLLKISELVVLFMAAVCFMVAQQPAYISTTSMEFFITLALLILYLLKLHKSLSFFFWPLIDAFNSFFAALFLTVISLIAVSTFTTKCTLVGGIMGLVAVVLWCVDGYYVFTRITFNRRTGSAPH</sequence>
<feature type="transmembrane region" description="Helical" evidence="6">
    <location>
        <begin position="117"/>
        <end position="136"/>
    </location>
</feature>
<evidence type="ECO:0000256" key="6">
    <source>
        <dbReference type="SAM" id="Phobius"/>
    </source>
</evidence>
<dbReference type="Proteomes" id="UP000824219">
    <property type="component" value="Linkage Group LG27"/>
</dbReference>
<dbReference type="PANTHER" id="PTHR22776:SF45">
    <property type="entry name" value="CHEMOKINE-LIKE FACTOR"/>
    <property type="match status" value="1"/>
</dbReference>
<protein>
    <recommendedName>
        <fullName evidence="7">MARVEL domain-containing protein</fullName>
    </recommendedName>
</protein>
<dbReference type="GO" id="GO:0016020">
    <property type="term" value="C:membrane"/>
    <property type="evidence" value="ECO:0007669"/>
    <property type="project" value="UniProtKB-SubCell"/>
</dbReference>
<dbReference type="InterPro" id="IPR008253">
    <property type="entry name" value="Marvel"/>
</dbReference>
<feature type="domain" description="MARVEL" evidence="7">
    <location>
        <begin position="85"/>
        <end position="204"/>
    </location>
</feature>
<reference evidence="8 9" key="1">
    <citation type="submission" date="2021-06" db="EMBL/GenBank/DDBJ databases">
        <title>Chromosome-level genome assembly of the red-tail catfish (Hemibagrus wyckioides).</title>
        <authorList>
            <person name="Shao F."/>
        </authorList>
    </citation>
    <scope>NUCLEOTIDE SEQUENCE [LARGE SCALE GENOMIC DNA]</scope>
    <source>
        <strain evidence="8">EC202008001</strain>
        <tissue evidence="8">Blood</tissue>
    </source>
</reference>
<organism evidence="8 9">
    <name type="scientific">Hemibagrus wyckioides</name>
    <dbReference type="NCBI Taxonomy" id="337641"/>
    <lineage>
        <taxon>Eukaryota</taxon>
        <taxon>Metazoa</taxon>
        <taxon>Chordata</taxon>
        <taxon>Craniata</taxon>
        <taxon>Vertebrata</taxon>
        <taxon>Euteleostomi</taxon>
        <taxon>Actinopterygii</taxon>
        <taxon>Neopterygii</taxon>
        <taxon>Teleostei</taxon>
        <taxon>Ostariophysi</taxon>
        <taxon>Siluriformes</taxon>
        <taxon>Bagridae</taxon>
        <taxon>Hemibagrus</taxon>
    </lineage>
</organism>
<comment type="caution">
    <text evidence="8">The sequence shown here is derived from an EMBL/GenBank/DDBJ whole genome shotgun (WGS) entry which is preliminary data.</text>
</comment>
<evidence type="ECO:0000256" key="3">
    <source>
        <dbReference type="ARBA" id="ARBA00022989"/>
    </source>
</evidence>
<dbReference type="PANTHER" id="PTHR22776">
    <property type="entry name" value="MARVEL-CONTAINING POTENTIAL LIPID RAFT-ASSOCIATED PROTEIN"/>
    <property type="match status" value="1"/>
</dbReference>
<accession>A0A9D3S8W6</accession>
<keyword evidence="4 5" id="KW-0472">Membrane</keyword>
<dbReference type="OrthoDB" id="5976667at2759"/>
<evidence type="ECO:0000256" key="1">
    <source>
        <dbReference type="ARBA" id="ARBA00004141"/>
    </source>
</evidence>
<evidence type="ECO:0000256" key="4">
    <source>
        <dbReference type="ARBA" id="ARBA00023136"/>
    </source>
</evidence>
<dbReference type="AlphaFoldDB" id="A0A9D3S8W6"/>
<dbReference type="PROSITE" id="PS51225">
    <property type="entry name" value="MARVEL"/>
    <property type="match status" value="1"/>
</dbReference>
<dbReference type="InterPro" id="IPR050578">
    <property type="entry name" value="MARVEL-CKLF_proteins"/>
</dbReference>
<gene>
    <name evidence="8" type="ORF">KOW79_021095</name>
</gene>
<evidence type="ECO:0000313" key="8">
    <source>
        <dbReference type="EMBL" id="KAG7315007.1"/>
    </source>
</evidence>
<feature type="transmembrane region" description="Helical" evidence="6">
    <location>
        <begin position="179"/>
        <end position="200"/>
    </location>
</feature>
<dbReference type="EMBL" id="JAHKSW010000027">
    <property type="protein sequence ID" value="KAG7315007.1"/>
    <property type="molecule type" value="Genomic_DNA"/>
</dbReference>
<keyword evidence="2 5" id="KW-0812">Transmembrane</keyword>
<evidence type="ECO:0000256" key="2">
    <source>
        <dbReference type="ARBA" id="ARBA00022692"/>
    </source>
</evidence>
<name>A0A9D3S8W6_9TELE</name>
<evidence type="ECO:0000259" key="7">
    <source>
        <dbReference type="PROSITE" id="PS51225"/>
    </source>
</evidence>
<feature type="transmembrane region" description="Helical" evidence="6">
    <location>
        <begin position="148"/>
        <end position="173"/>
    </location>
</feature>
<proteinExistence type="predicted"/>
<evidence type="ECO:0000256" key="5">
    <source>
        <dbReference type="PROSITE-ProRule" id="PRU00581"/>
    </source>
</evidence>
<comment type="subcellular location">
    <subcellularLocation>
        <location evidence="1">Membrane</location>
        <topology evidence="1">Multi-pass membrane protein</topology>
    </subcellularLocation>
</comment>
<keyword evidence="9" id="KW-1185">Reference proteome</keyword>
<evidence type="ECO:0000313" key="9">
    <source>
        <dbReference type="Proteomes" id="UP000824219"/>
    </source>
</evidence>
<keyword evidence="3 6" id="KW-1133">Transmembrane helix</keyword>